<name>A0ABW9QRH7_9ACTN</name>
<dbReference type="Pfam" id="PF01904">
    <property type="entry name" value="DUF72"/>
    <property type="match status" value="1"/>
</dbReference>
<dbReference type="InterPro" id="IPR036520">
    <property type="entry name" value="UPF0759_sf"/>
</dbReference>
<reference evidence="1 2" key="1">
    <citation type="submission" date="2019-11" db="EMBL/GenBank/DDBJ databases">
        <title>Acidiferrimicrobium australis gen. nov., sp. nov., an acidophilic and obligately heterotrophic, member of the Actinobacteria that catalyses dissimilatory oxido- reduction of iron isolated from metal-rich acidic water in Chile.</title>
        <authorList>
            <person name="Gonzalez D."/>
            <person name="Huber K."/>
            <person name="Hedrich S."/>
            <person name="Rojas-Villalobos C."/>
            <person name="Quatrini R."/>
            <person name="Dinamarca M.A."/>
            <person name="Schwarz A."/>
            <person name="Canales C."/>
            <person name="Nancucheo I."/>
        </authorList>
    </citation>
    <scope>NUCLEOTIDE SEQUENCE [LARGE SCALE GENOMIC DNA]</scope>
    <source>
        <strain evidence="1 2">USS-CCA1</strain>
    </source>
</reference>
<evidence type="ECO:0000313" key="2">
    <source>
        <dbReference type="Proteomes" id="UP000437736"/>
    </source>
</evidence>
<dbReference type="SUPFAM" id="SSF117396">
    <property type="entry name" value="TM1631-like"/>
    <property type="match status" value="1"/>
</dbReference>
<dbReference type="InterPro" id="IPR002763">
    <property type="entry name" value="DUF72"/>
</dbReference>
<dbReference type="Gene3D" id="3.20.20.410">
    <property type="entry name" value="Protein of unknown function UPF0759"/>
    <property type="match status" value="1"/>
</dbReference>
<keyword evidence="2" id="KW-1185">Reference proteome</keyword>
<protein>
    <submittedName>
        <fullName evidence="1">DUF72 domain-containing protein</fullName>
    </submittedName>
</protein>
<dbReference type="Proteomes" id="UP000437736">
    <property type="component" value="Unassembled WGS sequence"/>
</dbReference>
<organism evidence="1 2">
    <name type="scientific">Acidiferrimicrobium australe</name>
    <dbReference type="NCBI Taxonomy" id="2664430"/>
    <lineage>
        <taxon>Bacteria</taxon>
        <taxon>Bacillati</taxon>
        <taxon>Actinomycetota</taxon>
        <taxon>Acidimicrobiia</taxon>
        <taxon>Acidimicrobiales</taxon>
        <taxon>Acidimicrobiaceae</taxon>
        <taxon>Acidiferrimicrobium</taxon>
    </lineage>
</organism>
<dbReference type="PANTHER" id="PTHR30348:SF4">
    <property type="entry name" value="DUF72 DOMAIN-CONTAINING PROTEIN"/>
    <property type="match status" value="1"/>
</dbReference>
<dbReference type="EMBL" id="WJHE01000290">
    <property type="protein sequence ID" value="MST32432.1"/>
    <property type="molecule type" value="Genomic_DNA"/>
</dbReference>
<proteinExistence type="predicted"/>
<dbReference type="PANTHER" id="PTHR30348">
    <property type="entry name" value="UNCHARACTERIZED PROTEIN YECE"/>
    <property type="match status" value="1"/>
</dbReference>
<accession>A0ABW9QRH7</accession>
<sequence length="248" mass="28561">MTVLVGTSGWHYAHWRDRFYPHGCPSGRWLEWYATRYPTVEINATFYRLTAEATLRSWRDTVPDGFVFAVKASRYLTHVRRLKDPREPVELFLERTAALGDRRGPILLQLPPDLHAEPDRLEETLRCFGPSVRVAVEVRHPSWDRQDVRELLSAHGAALCLADRRGHLAPEWRTADWGYVRFHAGRASPWPHYGRQALTTWAGEVARWWPEGDVYAYFNNDQEAVAPGDARDFARRCRRAGLEVAAVA</sequence>
<comment type="caution">
    <text evidence="1">The sequence shown here is derived from an EMBL/GenBank/DDBJ whole genome shotgun (WGS) entry which is preliminary data.</text>
</comment>
<evidence type="ECO:0000313" key="1">
    <source>
        <dbReference type="EMBL" id="MST32432.1"/>
    </source>
</evidence>
<gene>
    <name evidence="1" type="ORF">GHK86_06820</name>
</gene>